<gene>
    <name evidence="1" type="ORF">LEP1GSC104_0776</name>
</gene>
<reference evidence="1 2" key="1">
    <citation type="submission" date="2012-09" db="EMBL/GenBank/DDBJ databases">
        <authorList>
            <person name="Harkins D.M."/>
            <person name="Durkin A.S."/>
            <person name="Brinkac L.M."/>
            <person name="Selengut J.D."/>
            <person name="Sanka R."/>
            <person name="DePew J."/>
            <person name="Purushe J."/>
            <person name="Chanthongthip A."/>
            <person name="Lattana O."/>
            <person name="Phetsouvanh R."/>
            <person name="Newton P.N."/>
            <person name="Vinetz J.M."/>
            <person name="Sutton G.G."/>
            <person name="Nelson W.C."/>
            <person name="Fouts D.E."/>
        </authorList>
    </citation>
    <scope>NUCLEOTIDE SEQUENCE [LARGE SCALE GENOMIC DNA]</scope>
    <source>
        <strain evidence="1 2">UI 12621</strain>
    </source>
</reference>
<comment type="caution">
    <text evidence="1">The sequence shown here is derived from an EMBL/GenBank/DDBJ whole genome shotgun (WGS) entry which is preliminary data.</text>
</comment>
<dbReference type="AlphaFoldDB" id="A0A0F6H886"/>
<accession>A0A0F6H886</accession>
<organism evidence="1 2">
    <name type="scientific">Leptospira interrogans str. UI 12621</name>
    <dbReference type="NCBI Taxonomy" id="1049937"/>
    <lineage>
        <taxon>Bacteria</taxon>
        <taxon>Pseudomonadati</taxon>
        <taxon>Spirochaetota</taxon>
        <taxon>Spirochaetia</taxon>
        <taxon>Leptospirales</taxon>
        <taxon>Leptospiraceae</taxon>
        <taxon>Leptospira</taxon>
    </lineage>
</organism>
<evidence type="ECO:0000313" key="2">
    <source>
        <dbReference type="Proteomes" id="UP000006324"/>
    </source>
</evidence>
<sequence length="47" mass="5892">MINGRHFQLWIVLFVIMDKNHSYLKLGLYKRFSTDKRRKYPFFKEIL</sequence>
<dbReference type="Proteomes" id="UP000006324">
    <property type="component" value="Unassembled WGS sequence"/>
</dbReference>
<proteinExistence type="predicted"/>
<evidence type="ECO:0000313" key="1">
    <source>
        <dbReference type="EMBL" id="EKO24455.1"/>
    </source>
</evidence>
<dbReference type="EMBL" id="AHNQ02000033">
    <property type="protein sequence ID" value="EKO24455.1"/>
    <property type="molecule type" value="Genomic_DNA"/>
</dbReference>
<name>A0A0F6H886_LEPIR</name>
<protein>
    <submittedName>
        <fullName evidence="1">Uncharacterized protein</fullName>
    </submittedName>
</protein>